<evidence type="ECO:0000313" key="2">
    <source>
        <dbReference type="Proteomes" id="UP000694414"/>
    </source>
</evidence>
<evidence type="ECO:0000313" key="1">
    <source>
        <dbReference type="Ensembl" id="ENSPSMP00000021422.1"/>
    </source>
</evidence>
<dbReference type="Ensembl" id="ENSPSMT00000024839.1">
    <property type="protein sequence ID" value="ENSPSMP00000021422.1"/>
    <property type="gene ID" value="ENSPSMG00000015142.1"/>
</dbReference>
<proteinExistence type="predicted"/>
<protein>
    <submittedName>
        <fullName evidence="1">Uncharacterized protein</fullName>
    </submittedName>
</protein>
<name>A0A8C8ZX51_PROSS</name>
<dbReference type="GeneTree" id="ENSGT00960000189823"/>
<sequence>MDTHPWVTVTVFFLDSGPWQAFPQILSFLLESSPGPSVPESCINLGALGRLTASLGLEHPIVLRHL</sequence>
<dbReference type="Proteomes" id="UP000694414">
    <property type="component" value="Unplaced"/>
</dbReference>
<reference evidence="1" key="1">
    <citation type="submission" date="2025-08" db="UniProtKB">
        <authorList>
            <consortium name="Ensembl"/>
        </authorList>
    </citation>
    <scope>IDENTIFICATION</scope>
</reference>
<organism evidence="1 2">
    <name type="scientific">Prolemur simus</name>
    <name type="common">Greater bamboo lemur</name>
    <name type="synonym">Hapalemur simus</name>
    <dbReference type="NCBI Taxonomy" id="1328070"/>
    <lineage>
        <taxon>Eukaryota</taxon>
        <taxon>Metazoa</taxon>
        <taxon>Chordata</taxon>
        <taxon>Craniata</taxon>
        <taxon>Vertebrata</taxon>
        <taxon>Euteleostomi</taxon>
        <taxon>Mammalia</taxon>
        <taxon>Eutheria</taxon>
        <taxon>Euarchontoglires</taxon>
        <taxon>Primates</taxon>
        <taxon>Strepsirrhini</taxon>
        <taxon>Lemuriformes</taxon>
        <taxon>Lemuridae</taxon>
        <taxon>Prolemur</taxon>
    </lineage>
</organism>
<keyword evidence="2" id="KW-1185">Reference proteome</keyword>
<dbReference type="AlphaFoldDB" id="A0A8C8ZX51"/>
<reference evidence="1" key="2">
    <citation type="submission" date="2025-09" db="UniProtKB">
        <authorList>
            <consortium name="Ensembl"/>
        </authorList>
    </citation>
    <scope>IDENTIFICATION</scope>
</reference>
<accession>A0A8C8ZX51</accession>